<proteinExistence type="predicted"/>
<gene>
    <name evidence="1" type="ORF">KGMB02408_07860</name>
</gene>
<evidence type="ECO:0000313" key="1">
    <source>
        <dbReference type="EMBL" id="GCB33841.1"/>
    </source>
</evidence>
<sequence>MKIYVEKNITSKYFRMMEMNQETLEKMRQMRLSRMYYAFKTSMDSFKAEYMTTDQFVSCLVANEWDDWCS</sequence>
<comment type="caution">
    <text evidence="1">The sequence shown here is derived from an EMBL/GenBank/DDBJ whole genome shotgun (WGS) entry which is preliminary data.</text>
</comment>
<keyword evidence="2" id="KW-1185">Reference proteome</keyword>
<name>A0A401LQU3_9BACE</name>
<evidence type="ECO:0000313" key="2">
    <source>
        <dbReference type="Proteomes" id="UP000288079"/>
    </source>
</evidence>
<dbReference type="Proteomes" id="UP000288079">
    <property type="component" value="Unassembled WGS sequence"/>
</dbReference>
<dbReference type="AlphaFoldDB" id="A0A401LQU3"/>
<reference evidence="1 2" key="1">
    <citation type="submission" date="2018-10" db="EMBL/GenBank/DDBJ databases">
        <title>Draft Genome Sequence of Bacteroides sp. KCTC 15687.</title>
        <authorList>
            <person name="Yu S.Y."/>
            <person name="Kim J.S."/>
            <person name="Oh B.S."/>
            <person name="Park S.H."/>
            <person name="Kang S.W."/>
            <person name="Park J.E."/>
            <person name="Choi S.H."/>
            <person name="Han K.I."/>
            <person name="Lee K.C."/>
            <person name="Eom M.K."/>
            <person name="Suh M.K."/>
            <person name="Lee D.H."/>
            <person name="Yoon H."/>
            <person name="Kim B."/>
            <person name="Yang S.J."/>
            <person name="Lee J.S."/>
            <person name="Lee J.H."/>
        </authorList>
    </citation>
    <scope>NUCLEOTIDE SEQUENCE [LARGE SCALE GENOMIC DNA]</scope>
    <source>
        <strain evidence="1 2">KCTC 15687</strain>
    </source>
</reference>
<dbReference type="EMBL" id="BHWB01000002">
    <property type="protein sequence ID" value="GCB33841.1"/>
    <property type="molecule type" value="Genomic_DNA"/>
</dbReference>
<protein>
    <submittedName>
        <fullName evidence="1">Uncharacterized protein</fullName>
    </submittedName>
</protein>
<organism evidence="1 2">
    <name type="scientific">Bacteroides faecalis</name>
    <dbReference type="NCBI Taxonomy" id="2447885"/>
    <lineage>
        <taxon>Bacteria</taxon>
        <taxon>Pseudomonadati</taxon>
        <taxon>Bacteroidota</taxon>
        <taxon>Bacteroidia</taxon>
        <taxon>Bacteroidales</taxon>
        <taxon>Bacteroidaceae</taxon>
        <taxon>Bacteroides</taxon>
    </lineage>
</organism>
<accession>A0A401LQU3</accession>